<dbReference type="InterPro" id="IPR036097">
    <property type="entry name" value="HisK_dim/P_sf"/>
</dbReference>
<dbReference type="Proteomes" id="UP000002071">
    <property type="component" value="Chromosome"/>
</dbReference>
<dbReference type="Gene3D" id="3.30.450.20">
    <property type="entry name" value="PAS domain"/>
    <property type="match status" value="1"/>
</dbReference>
<comment type="catalytic activity">
    <reaction evidence="1">
        <text>ATP + protein L-histidine = ADP + protein N-phospho-L-histidine.</text>
        <dbReference type="EC" id="2.7.13.3"/>
    </reaction>
</comment>
<dbReference type="SMART" id="SM00387">
    <property type="entry name" value="HATPase_c"/>
    <property type="match status" value="1"/>
</dbReference>
<dbReference type="PROSITE" id="PS50109">
    <property type="entry name" value="HIS_KIN"/>
    <property type="match status" value="1"/>
</dbReference>
<dbReference type="KEGG" id="hut:Huta_2266"/>
<dbReference type="Gene3D" id="3.30.565.10">
    <property type="entry name" value="Histidine kinase-like ATPase, C-terminal domain"/>
    <property type="match status" value="1"/>
</dbReference>
<keyword evidence="5 10" id="KW-0418">Kinase</keyword>
<dbReference type="EC" id="2.7.13.3" evidence="2"/>
<dbReference type="InterPro" id="IPR005467">
    <property type="entry name" value="His_kinase_dom"/>
</dbReference>
<dbReference type="SMART" id="SM00388">
    <property type="entry name" value="HisKA"/>
    <property type="match status" value="1"/>
</dbReference>
<reference evidence="10 11" key="1">
    <citation type="journal article" date="2009" name="Stand. Genomic Sci.">
        <title>Complete genome sequence of Halorhabdus utahensis type strain (AX-2).</title>
        <authorList>
            <person name="Anderson I."/>
            <person name="Tindall B.J."/>
            <person name="Pomrenke H."/>
            <person name="Goker M."/>
            <person name="Lapidus A."/>
            <person name="Nolan M."/>
            <person name="Copeland A."/>
            <person name="Glavina Del Rio T."/>
            <person name="Chen F."/>
            <person name="Tice H."/>
            <person name="Cheng J.F."/>
            <person name="Lucas S."/>
            <person name="Chertkov O."/>
            <person name="Bruce D."/>
            <person name="Brettin T."/>
            <person name="Detter J.C."/>
            <person name="Han C."/>
            <person name="Goodwin L."/>
            <person name="Land M."/>
            <person name="Hauser L."/>
            <person name="Chang Y.J."/>
            <person name="Jeffries C.D."/>
            <person name="Pitluck S."/>
            <person name="Pati A."/>
            <person name="Mavromatis K."/>
            <person name="Ivanova N."/>
            <person name="Ovchinnikova G."/>
            <person name="Chen A."/>
            <person name="Palaniappan K."/>
            <person name="Chain P."/>
            <person name="Rohde M."/>
            <person name="Bristow J."/>
            <person name="Eisen J.A."/>
            <person name="Markowitz V."/>
            <person name="Hugenholtz P."/>
            <person name="Kyrpides N.C."/>
            <person name="Klenk H.P."/>
        </authorList>
    </citation>
    <scope>NUCLEOTIDE SEQUENCE [LARGE SCALE GENOMIC DNA]</scope>
    <source>
        <strain evidence="11">DSM 12940 / JCM 11049 / AX-2</strain>
    </source>
</reference>
<dbReference type="AlphaFoldDB" id="C7NV21"/>
<feature type="compositionally biased region" description="Polar residues" evidence="7">
    <location>
        <begin position="264"/>
        <end position="275"/>
    </location>
</feature>
<dbReference type="InterPro" id="IPR035965">
    <property type="entry name" value="PAS-like_dom_sf"/>
</dbReference>
<evidence type="ECO:0000256" key="6">
    <source>
        <dbReference type="ARBA" id="ARBA00023012"/>
    </source>
</evidence>
<organism evidence="10 11">
    <name type="scientific">Halorhabdus utahensis (strain DSM 12940 / JCM 11049 / AX-2)</name>
    <dbReference type="NCBI Taxonomy" id="519442"/>
    <lineage>
        <taxon>Archaea</taxon>
        <taxon>Methanobacteriati</taxon>
        <taxon>Methanobacteriota</taxon>
        <taxon>Stenosarchaea group</taxon>
        <taxon>Halobacteria</taxon>
        <taxon>Halobacteriales</taxon>
        <taxon>Haloarculaceae</taxon>
        <taxon>Halorhabdus</taxon>
    </lineage>
</organism>
<dbReference type="SUPFAM" id="SSF55785">
    <property type="entry name" value="PYP-like sensor domain (PAS domain)"/>
    <property type="match status" value="1"/>
</dbReference>
<dbReference type="RefSeq" id="WP_015790002.1">
    <property type="nucleotide sequence ID" value="NC_013158.1"/>
</dbReference>
<evidence type="ECO:0000256" key="3">
    <source>
        <dbReference type="ARBA" id="ARBA00022553"/>
    </source>
</evidence>
<dbReference type="CDD" id="cd00130">
    <property type="entry name" value="PAS"/>
    <property type="match status" value="1"/>
</dbReference>
<dbReference type="PROSITE" id="PS50112">
    <property type="entry name" value="PAS"/>
    <property type="match status" value="1"/>
</dbReference>
<keyword evidence="3" id="KW-0597">Phosphoprotein</keyword>
<feature type="domain" description="PAS" evidence="9">
    <location>
        <begin position="20"/>
        <end position="63"/>
    </location>
</feature>
<gene>
    <name evidence="10" type="ordered locus">Huta_2266</name>
</gene>
<evidence type="ECO:0000256" key="4">
    <source>
        <dbReference type="ARBA" id="ARBA00022679"/>
    </source>
</evidence>
<evidence type="ECO:0000259" key="8">
    <source>
        <dbReference type="PROSITE" id="PS50109"/>
    </source>
</evidence>
<dbReference type="HOGENOM" id="CLU_000445_114_58_2"/>
<dbReference type="Pfam" id="PF02518">
    <property type="entry name" value="HATPase_c"/>
    <property type="match status" value="1"/>
</dbReference>
<dbReference type="SUPFAM" id="SSF55874">
    <property type="entry name" value="ATPase domain of HSP90 chaperone/DNA topoisomerase II/histidine kinase"/>
    <property type="match status" value="1"/>
</dbReference>
<name>C7NV21_HALUD</name>
<evidence type="ECO:0000259" key="9">
    <source>
        <dbReference type="PROSITE" id="PS50112"/>
    </source>
</evidence>
<keyword evidence="6" id="KW-0902">Two-component regulatory system</keyword>
<dbReference type="Pfam" id="PF00512">
    <property type="entry name" value="HisKA"/>
    <property type="match status" value="1"/>
</dbReference>
<feature type="domain" description="Histidine kinase" evidence="8">
    <location>
        <begin position="153"/>
        <end position="373"/>
    </location>
</feature>
<sequence length="379" mass="40786">MGNTPVSHERAEPSDDLAPVAQRLVESIDSHAIFMLDSDGAITEWPPPATAMYGYDAERVLGEDVSSLFTDGDGTEAGDPPDGFLDDATEGTVEVEHWHERADESVFWGTLTLSPLSGDDEGFAAISHDETTAKEYERMLERQNDRLKEFTDILAHDLRNPLSIIGGTLQLYEETGDDAHIETIKETTDRMARLVEDLLRVARQGDVVTDPEPTAIGEVVEAARPVVDTTAGGTIVYHEVPTVNGDADRLCQLFENLFRNAVEHSSTSPGSQARQNAVEHGSASPDTHAGGETPGNSGTVTITVGPLETGFYVEDDGPGIPDEQKEDVFDHGFTTSGDGSGYGLSVVRTIVNAHGWDILVTDSDTGGARFEITGIDFLD</sequence>
<keyword evidence="4" id="KW-0808">Transferase</keyword>
<dbReference type="PANTHER" id="PTHR43711:SF1">
    <property type="entry name" value="HISTIDINE KINASE 1"/>
    <property type="match status" value="1"/>
</dbReference>
<dbReference type="Gene3D" id="1.10.287.130">
    <property type="match status" value="1"/>
</dbReference>
<evidence type="ECO:0000313" key="11">
    <source>
        <dbReference type="Proteomes" id="UP000002071"/>
    </source>
</evidence>
<dbReference type="GeneID" id="8384563"/>
<dbReference type="GO" id="GO:0000155">
    <property type="term" value="F:phosphorelay sensor kinase activity"/>
    <property type="evidence" value="ECO:0007669"/>
    <property type="project" value="InterPro"/>
</dbReference>
<dbReference type="InterPro" id="IPR036890">
    <property type="entry name" value="HATPase_C_sf"/>
</dbReference>
<dbReference type="OrthoDB" id="8127at2157"/>
<dbReference type="CDD" id="cd00075">
    <property type="entry name" value="HATPase"/>
    <property type="match status" value="1"/>
</dbReference>
<proteinExistence type="predicted"/>
<evidence type="ECO:0000256" key="2">
    <source>
        <dbReference type="ARBA" id="ARBA00012438"/>
    </source>
</evidence>
<dbReference type="InterPro" id="IPR003594">
    <property type="entry name" value="HATPase_dom"/>
</dbReference>
<dbReference type="PRINTS" id="PR00344">
    <property type="entry name" value="BCTRLSENSOR"/>
</dbReference>
<dbReference type="InterPro" id="IPR000014">
    <property type="entry name" value="PAS"/>
</dbReference>
<dbReference type="PANTHER" id="PTHR43711">
    <property type="entry name" value="TWO-COMPONENT HISTIDINE KINASE"/>
    <property type="match status" value="1"/>
</dbReference>
<dbReference type="NCBIfam" id="TIGR00229">
    <property type="entry name" value="sensory_box"/>
    <property type="match status" value="1"/>
</dbReference>
<dbReference type="eggNOG" id="arCOG02333">
    <property type="taxonomic scope" value="Archaea"/>
</dbReference>
<dbReference type="EMBL" id="CP001687">
    <property type="protein sequence ID" value="ACV12433.1"/>
    <property type="molecule type" value="Genomic_DNA"/>
</dbReference>
<evidence type="ECO:0000256" key="5">
    <source>
        <dbReference type="ARBA" id="ARBA00022777"/>
    </source>
</evidence>
<dbReference type="InterPro" id="IPR004358">
    <property type="entry name" value="Sig_transdc_His_kin-like_C"/>
</dbReference>
<evidence type="ECO:0000256" key="1">
    <source>
        <dbReference type="ARBA" id="ARBA00000085"/>
    </source>
</evidence>
<dbReference type="InterPro" id="IPR003661">
    <property type="entry name" value="HisK_dim/P_dom"/>
</dbReference>
<evidence type="ECO:0000313" key="10">
    <source>
        <dbReference type="EMBL" id="ACV12433.1"/>
    </source>
</evidence>
<dbReference type="STRING" id="519442.Huta_2266"/>
<evidence type="ECO:0000256" key="7">
    <source>
        <dbReference type="SAM" id="MobiDB-lite"/>
    </source>
</evidence>
<dbReference type="SUPFAM" id="SSF47384">
    <property type="entry name" value="Homodimeric domain of signal transducing histidine kinase"/>
    <property type="match status" value="1"/>
</dbReference>
<dbReference type="Pfam" id="PF13426">
    <property type="entry name" value="PAS_9"/>
    <property type="match status" value="1"/>
</dbReference>
<protein>
    <recommendedName>
        <fullName evidence="2">histidine kinase</fullName>
        <ecNumber evidence="2">2.7.13.3</ecNumber>
    </recommendedName>
</protein>
<accession>C7NV21</accession>
<keyword evidence="11" id="KW-1185">Reference proteome</keyword>
<dbReference type="CDD" id="cd00082">
    <property type="entry name" value="HisKA"/>
    <property type="match status" value="1"/>
</dbReference>
<dbReference type="InterPro" id="IPR050736">
    <property type="entry name" value="Sensor_HK_Regulatory"/>
</dbReference>
<feature type="region of interest" description="Disordered" evidence="7">
    <location>
        <begin position="264"/>
        <end position="300"/>
    </location>
</feature>